<dbReference type="AlphaFoldDB" id="A0A1G7UEU3"/>
<dbReference type="Gene3D" id="3.40.50.300">
    <property type="entry name" value="P-loop containing nucleotide triphosphate hydrolases"/>
    <property type="match status" value="1"/>
</dbReference>
<evidence type="ECO:0000313" key="6">
    <source>
        <dbReference type="EMBL" id="SDG45828.1"/>
    </source>
</evidence>
<feature type="transmembrane region" description="Helical" evidence="4">
    <location>
        <begin position="29"/>
        <end position="47"/>
    </location>
</feature>
<dbReference type="InterPro" id="IPR036187">
    <property type="entry name" value="DNA_mismatch_repair_MutS_sf"/>
</dbReference>
<name>A0A1G7UEU3_CHIFI</name>
<accession>A0A1G7UEU3</accession>
<keyword evidence="4" id="KW-0472">Membrane</keyword>
<keyword evidence="2" id="KW-0067">ATP-binding</keyword>
<keyword evidence="3" id="KW-0238">DNA-binding</keyword>
<proteinExistence type="predicted"/>
<dbReference type="GO" id="GO:0030983">
    <property type="term" value="F:mismatched DNA binding"/>
    <property type="evidence" value="ECO:0007669"/>
    <property type="project" value="InterPro"/>
</dbReference>
<dbReference type="GO" id="GO:0140664">
    <property type="term" value="F:ATP-dependent DNA damage sensor activity"/>
    <property type="evidence" value="ECO:0007669"/>
    <property type="project" value="InterPro"/>
</dbReference>
<dbReference type="InterPro" id="IPR007696">
    <property type="entry name" value="DNA_mismatch_repair_MutS_core"/>
</dbReference>
<dbReference type="RefSeq" id="WP_176842348.1">
    <property type="nucleotide sequence ID" value="NZ_FNBN01000004.1"/>
</dbReference>
<dbReference type="PANTHER" id="PTHR11361:SF99">
    <property type="entry name" value="DNA MISMATCH REPAIR PROTEIN"/>
    <property type="match status" value="1"/>
</dbReference>
<gene>
    <name evidence="6" type="ORF">SAMN04488121_104342</name>
</gene>
<dbReference type="GO" id="GO:0006298">
    <property type="term" value="P:mismatch repair"/>
    <property type="evidence" value="ECO:0007669"/>
    <property type="project" value="InterPro"/>
</dbReference>
<dbReference type="PANTHER" id="PTHR11361">
    <property type="entry name" value="DNA MISMATCH REPAIR PROTEIN MUTS FAMILY MEMBER"/>
    <property type="match status" value="1"/>
</dbReference>
<feature type="transmembrane region" description="Helical" evidence="4">
    <location>
        <begin position="214"/>
        <end position="232"/>
    </location>
</feature>
<keyword evidence="4" id="KW-0812">Transmembrane</keyword>
<dbReference type="InterPro" id="IPR000432">
    <property type="entry name" value="DNA_mismatch_repair_MutS_C"/>
</dbReference>
<dbReference type="InterPro" id="IPR027417">
    <property type="entry name" value="P-loop_NTPase"/>
</dbReference>
<feature type="domain" description="DNA mismatch repair proteins mutS family" evidence="5">
    <location>
        <begin position="416"/>
        <end position="587"/>
    </location>
</feature>
<feature type="transmembrane region" description="Helical" evidence="4">
    <location>
        <begin position="53"/>
        <end position="74"/>
    </location>
</feature>
<dbReference type="EMBL" id="FNBN01000004">
    <property type="protein sequence ID" value="SDG45828.1"/>
    <property type="molecule type" value="Genomic_DNA"/>
</dbReference>
<dbReference type="SUPFAM" id="SSF48334">
    <property type="entry name" value="DNA repair protein MutS, domain III"/>
    <property type="match status" value="1"/>
</dbReference>
<evidence type="ECO:0000259" key="5">
    <source>
        <dbReference type="SMART" id="SM00534"/>
    </source>
</evidence>
<dbReference type="Gene3D" id="1.10.1420.10">
    <property type="match status" value="1"/>
</dbReference>
<reference evidence="6 7" key="1">
    <citation type="submission" date="2016-10" db="EMBL/GenBank/DDBJ databases">
        <authorList>
            <person name="de Groot N.N."/>
        </authorList>
    </citation>
    <scope>NUCLEOTIDE SEQUENCE [LARGE SCALE GENOMIC DNA]</scope>
    <source>
        <strain evidence="6 7">DSM 527</strain>
    </source>
</reference>
<evidence type="ECO:0000256" key="3">
    <source>
        <dbReference type="ARBA" id="ARBA00023125"/>
    </source>
</evidence>
<evidence type="ECO:0000313" key="7">
    <source>
        <dbReference type="Proteomes" id="UP000199045"/>
    </source>
</evidence>
<dbReference type="Pfam" id="PF00488">
    <property type="entry name" value="MutS_V"/>
    <property type="match status" value="1"/>
</dbReference>
<keyword evidence="4" id="KW-1133">Transmembrane helix</keyword>
<organism evidence="6 7">
    <name type="scientific">Chitinophaga filiformis</name>
    <name type="common">Myxococcus filiformis</name>
    <name type="synonym">Flexibacter filiformis</name>
    <dbReference type="NCBI Taxonomy" id="104663"/>
    <lineage>
        <taxon>Bacteria</taxon>
        <taxon>Pseudomonadati</taxon>
        <taxon>Bacteroidota</taxon>
        <taxon>Chitinophagia</taxon>
        <taxon>Chitinophagales</taxon>
        <taxon>Chitinophagaceae</taxon>
        <taxon>Chitinophaga</taxon>
    </lineage>
</organism>
<keyword evidence="1" id="KW-0547">Nucleotide-binding</keyword>
<evidence type="ECO:0000256" key="2">
    <source>
        <dbReference type="ARBA" id="ARBA00022840"/>
    </source>
</evidence>
<sequence length="592" mass="67157">MAPIAIYEQQINDYKTEISQVQQRLSTLGWVRLLCFAGVLFCGYQFFRSNFDYTWLLIALVPLAAFVVVLVRYLSQQEKLTLLKVLLDLNEKEWRLAATGQSGFGDGNRFADEQHPYTGDLDVFGQASLYAHMNRTGTLMGARALADTLKQPLMDAAQIRLQQDVVRELTPRFKFRQLFSAHATLTGEQPDDIPGLYKWLSLPLEFQDKNWVNVARWVMPLLLLGSAVYYFVADDYYPFSFFLGVNWTILGGQIKKVNAQHQLISNKEKIFGKLAGLLALISAEKAENAALLKVQHEQAQAARTALNQLSKICSALDQRLNLLIGVFLNSFVLYDLHCIVALEKWKSRYKNELPGWLDVIEKMEVWNSMATFAYNHPEYIYPAISESTQLAATGVGHPLIPAHECVRNDIGIGVPQQFLIITGSNMSGKSTFLRSVGSNLLLGLRGMPVCATSFTCSPMQIMTSMRIKDSIAKHTSYFQAELLRLQQIVGVLKSGEQVFILLDEILKGTNSEDKLAGSRRLIEHFLQYHCLGMIATHDLELGHMEDTYPQRIRNYCFESTIKDDQLFFDYRIREGVARNKNATFLMQKMEII</sequence>
<dbReference type="Proteomes" id="UP000199045">
    <property type="component" value="Unassembled WGS sequence"/>
</dbReference>
<evidence type="ECO:0000256" key="4">
    <source>
        <dbReference type="SAM" id="Phobius"/>
    </source>
</evidence>
<dbReference type="STRING" id="104663.SAMN04488121_104342"/>
<protein>
    <submittedName>
        <fullName evidence="6">MutS domain III</fullName>
    </submittedName>
</protein>
<dbReference type="Pfam" id="PF05192">
    <property type="entry name" value="MutS_III"/>
    <property type="match status" value="1"/>
</dbReference>
<dbReference type="SUPFAM" id="SSF52540">
    <property type="entry name" value="P-loop containing nucleoside triphosphate hydrolases"/>
    <property type="match status" value="1"/>
</dbReference>
<dbReference type="GO" id="GO:0005524">
    <property type="term" value="F:ATP binding"/>
    <property type="evidence" value="ECO:0007669"/>
    <property type="project" value="UniProtKB-KW"/>
</dbReference>
<dbReference type="SMART" id="SM00534">
    <property type="entry name" value="MUTSac"/>
    <property type="match status" value="1"/>
</dbReference>
<evidence type="ECO:0000256" key="1">
    <source>
        <dbReference type="ARBA" id="ARBA00022741"/>
    </source>
</evidence>
<dbReference type="InterPro" id="IPR045076">
    <property type="entry name" value="MutS"/>
</dbReference>
<dbReference type="GO" id="GO:0005829">
    <property type="term" value="C:cytosol"/>
    <property type="evidence" value="ECO:0007669"/>
    <property type="project" value="TreeGrafter"/>
</dbReference>